<evidence type="ECO:0000313" key="1">
    <source>
        <dbReference type="EMBL" id="KAI4376970.1"/>
    </source>
</evidence>
<protein>
    <submittedName>
        <fullName evidence="1">Uncharacterized protein</fullName>
    </submittedName>
</protein>
<reference evidence="2" key="1">
    <citation type="journal article" date="2023" name="Front. Plant Sci.">
        <title>Chromosomal-level genome assembly of Melastoma candidum provides insights into trichome evolution.</title>
        <authorList>
            <person name="Zhong Y."/>
            <person name="Wu W."/>
            <person name="Sun C."/>
            <person name="Zou P."/>
            <person name="Liu Y."/>
            <person name="Dai S."/>
            <person name="Zhou R."/>
        </authorList>
    </citation>
    <scope>NUCLEOTIDE SEQUENCE [LARGE SCALE GENOMIC DNA]</scope>
</reference>
<proteinExistence type="predicted"/>
<dbReference type="EMBL" id="CM042883">
    <property type="protein sequence ID" value="KAI4376970.1"/>
    <property type="molecule type" value="Genomic_DNA"/>
</dbReference>
<accession>A0ACB9RE41</accession>
<evidence type="ECO:0000313" key="2">
    <source>
        <dbReference type="Proteomes" id="UP001057402"/>
    </source>
</evidence>
<gene>
    <name evidence="1" type="ORF">MLD38_014670</name>
</gene>
<sequence>MEQVKVIMLFLVFWVGVVVYGIDSEATGSGDIDLNVEIEHKLKLLNKPAVKSIWSEDGDVFDCIDVHNQPAFDLPTLKNHKIQMKPSFKLPQESSNVKGGMPSLLASQTWRKNGSCPIGTVPIRRVRKQDLLRATSVGEFGKKYLPSNSPPREQVVVINNTQVKVPVMDNYSQAIILTMAYNYIGAEGDINVWNPRVDLDSDFTTAQIWLSHGYEFVEAGWMVNPKLYGDRQTRLFVHWTVDANQGKGCFDLTCPGFVQTSHDVGVGSAITPISSTSGDQYEITVSINWDPQTTNWWVAVNNYAFGYFPGELFNLLRHSATIVRWGGEVYSPQVKGNTPHTGTAMGSGQYSDTLAGNACYINKIRETGWNMQKKYPEWVAVWSDEEYCYNGNNFREGIVGEPTFYFGGPGQGRYCP</sequence>
<comment type="caution">
    <text evidence="1">The sequence shown here is derived from an EMBL/GenBank/DDBJ whole genome shotgun (WGS) entry which is preliminary data.</text>
</comment>
<dbReference type="Proteomes" id="UP001057402">
    <property type="component" value="Chromosome 4"/>
</dbReference>
<name>A0ACB9RE41_9MYRT</name>
<organism evidence="1 2">
    <name type="scientific">Melastoma candidum</name>
    <dbReference type="NCBI Taxonomy" id="119954"/>
    <lineage>
        <taxon>Eukaryota</taxon>
        <taxon>Viridiplantae</taxon>
        <taxon>Streptophyta</taxon>
        <taxon>Embryophyta</taxon>
        <taxon>Tracheophyta</taxon>
        <taxon>Spermatophyta</taxon>
        <taxon>Magnoliopsida</taxon>
        <taxon>eudicotyledons</taxon>
        <taxon>Gunneridae</taxon>
        <taxon>Pentapetalae</taxon>
        <taxon>rosids</taxon>
        <taxon>malvids</taxon>
        <taxon>Myrtales</taxon>
        <taxon>Melastomataceae</taxon>
        <taxon>Melastomatoideae</taxon>
        <taxon>Melastomateae</taxon>
        <taxon>Melastoma</taxon>
    </lineage>
</organism>
<keyword evidence="2" id="KW-1185">Reference proteome</keyword>